<protein>
    <submittedName>
        <fullName evidence="1">Uncharacterized protein</fullName>
    </submittedName>
</protein>
<reference evidence="1 2" key="1">
    <citation type="submission" date="2018-12" db="EMBL/GenBank/DDBJ databases">
        <title>Draft genome sequence of Embleya hyalina NBRC 13850T.</title>
        <authorList>
            <person name="Komaki H."/>
            <person name="Hosoyama A."/>
            <person name="Kimura A."/>
            <person name="Ichikawa N."/>
            <person name="Tamura T."/>
        </authorList>
    </citation>
    <scope>NUCLEOTIDE SEQUENCE [LARGE SCALE GENOMIC DNA]</scope>
    <source>
        <strain evidence="1 2">NBRC 13850</strain>
    </source>
</reference>
<evidence type="ECO:0000313" key="1">
    <source>
        <dbReference type="EMBL" id="GCD99260.1"/>
    </source>
</evidence>
<gene>
    <name evidence="1" type="ORF">EHYA_06974</name>
</gene>
<dbReference type="AlphaFoldDB" id="A0A401YXI2"/>
<accession>A0A401YXI2</accession>
<name>A0A401YXI2_9ACTN</name>
<sequence>MATARKVMEKDGYHRTLCFLYKGEIVTAMQDLEFHDQETKILTFERIADLVESTRSDGVLIIGEVWTAVQTETEKQLQTILFPARDRLDRTEGLTVYAVTRDGRHAELYSVVERGPNGEAHCGEPAVADFGGSANAILPIKRRWADMEKRGI</sequence>
<organism evidence="1 2">
    <name type="scientific">Embleya hyalina</name>
    <dbReference type="NCBI Taxonomy" id="516124"/>
    <lineage>
        <taxon>Bacteria</taxon>
        <taxon>Bacillati</taxon>
        <taxon>Actinomycetota</taxon>
        <taxon>Actinomycetes</taxon>
        <taxon>Kitasatosporales</taxon>
        <taxon>Streptomycetaceae</taxon>
        <taxon>Embleya</taxon>
    </lineage>
</organism>
<dbReference type="Proteomes" id="UP000286931">
    <property type="component" value="Unassembled WGS sequence"/>
</dbReference>
<proteinExistence type="predicted"/>
<dbReference type="EMBL" id="BIFH01000031">
    <property type="protein sequence ID" value="GCD99260.1"/>
    <property type="molecule type" value="Genomic_DNA"/>
</dbReference>
<comment type="caution">
    <text evidence="1">The sequence shown here is derived from an EMBL/GenBank/DDBJ whole genome shotgun (WGS) entry which is preliminary data.</text>
</comment>
<keyword evidence="2" id="KW-1185">Reference proteome</keyword>
<evidence type="ECO:0000313" key="2">
    <source>
        <dbReference type="Proteomes" id="UP000286931"/>
    </source>
</evidence>